<feature type="region of interest" description="Disordered" evidence="1">
    <location>
        <begin position="1"/>
        <end position="28"/>
    </location>
</feature>
<evidence type="ECO:0008006" key="4">
    <source>
        <dbReference type="Google" id="ProtNLM"/>
    </source>
</evidence>
<protein>
    <recommendedName>
        <fullName evidence="4">DUF1764 family protein</fullName>
    </recommendedName>
</protein>
<accession>A0A8J4PTB1</accession>
<dbReference type="Proteomes" id="UP000695562">
    <property type="component" value="Unassembled WGS sequence"/>
</dbReference>
<sequence>MNTSKQNLKKTPDPLVKKSTTNVKKPTPTIAKATTKSTLNTQVKKQASASALNKTDIQKESKTITTNTKVDDDDIDLDSLFQKKKENKIEETKKRKELKEAEEREAKKREMRAKKVTHDDFFDSRGVNIKERKTVDGFPVFTEEELGLDVWGEGGDTELCPFDCKCCV</sequence>
<dbReference type="PANTHER" id="PTHR34066:SF1">
    <property type="entry name" value="DUF1764 FAMILY PROTEIN"/>
    <property type="match status" value="1"/>
</dbReference>
<evidence type="ECO:0000313" key="3">
    <source>
        <dbReference type="Proteomes" id="UP000695562"/>
    </source>
</evidence>
<dbReference type="Pfam" id="PF08576">
    <property type="entry name" value="DUF1764"/>
    <property type="match status" value="1"/>
</dbReference>
<keyword evidence="3" id="KW-1185">Reference proteome</keyword>
<comment type="caution">
    <text evidence="2">The sequence shown here is derived from an EMBL/GenBank/DDBJ whole genome shotgun (WGS) entry which is preliminary data.</text>
</comment>
<dbReference type="InterPro" id="IPR013885">
    <property type="entry name" value="DUF1764_euk"/>
</dbReference>
<gene>
    <name evidence="2" type="ORF">CYY_005558</name>
</gene>
<name>A0A8J4PTB1_9MYCE</name>
<evidence type="ECO:0000313" key="2">
    <source>
        <dbReference type="EMBL" id="KAF2073117.1"/>
    </source>
</evidence>
<proteinExistence type="predicted"/>
<dbReference type="EMBL" id="AJWJ01000225">
    <property type="protein sequence ID" value="KAF2073117.1"/>
    <property type="molecule type" value="Genomic_DNA"/>
</dbReference>
<feature type="region of interest" description="Disordered" evidence="1">
    <location>
        <begin position="47"/>
        <end position="71"/>
    </location>
</feature>
<dbReference type="PANTHER" id="PTHR34066">
    <property type="entry name" value="GROWTH FACTOR 2"/>
    <property type="match status" value="1"/>
</dbReference>
<organism evidence="2 3">
    <name type="scientific">Polysphondylium violaceum</name>
    <dbReference type="NCBI Taxonomy" id="133409"/>
    <lineage>
        <taxon>Eukaryota</taxon>
        <taxon>Amoebozoa</taxon>
        <taxon>Evosea</taxon>
        <taxon>Eumycetozoa</taxon>
        <taxon>Dictyostelia</taxon>
        <taxon>Dictyosteliales</taxon>
        <taxon>Dictyosteliaceae</taxon>
        <taxon>Polysphondylium</taxon>
    </lineage>
</organism>
<feature type="compositionally biased region" description="Basic and acidic residues" evidence="1">
    <location>
        <begin position="86"/>
        <end position="108"/>
    </location>
</feature>
<feature type="region of interest" description="Disordered" evidence="1">
    <location>
        <begin position="86"/>
        <end position="113"/>
    </location>
</feature>
<evidence type="ECO:0000256" key="1">
    <source>
        <dbReference type="SAM" id="MobiDB-lite"/>
    </source>
</evidence>
<reference evidence="2" key="1">
    <citation type="submission" date="2020-01" db="EMBL/GenBank/DDBJ databases">
        <title>Development of genomics and gene disruption for Polysphondylium violaceum indicates a role for the polyketide synthase stlB in stalk morphogenesis.</title>
        <authorList>
            <person name="Narita B."/>
            <person name="Kawabe Y."/>
            <person name="Kin K."/>
            <person name="Saito T."/>
            <person name="Gibbs R."/>
            <person name="Kuspa A."/>
            <person name="Muzny D."/>
            <person name="Queller D."/>
            <person name="Richards S."/>
            <person name="Strassman J."/>
            <person name="Sucgang R."/>
            <person name="Worley K."/>
            <person name="Schaap P."/>
        </authorList>
    </citation>
    <scope>NUCLEOTIDE SEQUENCE</scope>
    <source>
        <strain evidence="2">QSvi11</strain>
    </source>
</reference>
<dbReference type="AlphaFoldDB" id="A0A8J4PTB1"/>
<dbReference type="OrthoDB" id="20835at2759"/>